<dbReference type="GO" id="GO:0003677">
    <property type="term" value="F:DNA binding"/>
    <property type="evidence" value="ECO:0007669"/>
    <property type="project" value="UniProtKB-KW"/>
</dbReference>
<dbReference type="PANTHER" id="PTHR36511">
    <property type="entry name" value="MERR FAMILY BACTERIAL REGULATORY PROTEIN"/>
    <property type="match status" value="1"/>
</dbReference>
<keyword evidence="2" id="KW-0238">DNA-binding</keyword>
<name>A0A0B1QZT3_9GAMM</name>
<reference evidence="5 6" key="1">
    <citation type="submission" date="2014-11" db="EMBL/GenBank/DDBJ databases">
        <title>Genome sequencing of Pantoea rodasii ND03.</title>
        <authorList>
            <person name="Muhamad Yunos N.Y."/>
            <person name="Chan K.-G."/>
        </authorList>
    </citation>
    <scope>NUCLEOTIDE SEQUENCE [LARGE SCALE GENOMIC DNA]</scope>
    <source>
        <strain evidence="5 6">ND03</strain>
    </source>
</reference>
<evidence type="ECO:0000256" key="3">
    <source>
        <dbReference type="ARBA" id="ARBA00023163"/>
    </source>
</evidence>
<dbReference type="Proteomes" id="UP000030853">
    <property type="component" value="Unassembled WGS sequence"/>
</dbReference>
<dbReference type="InterPro" id="IPR001387">
    <property type="entry name" value="Cro/C1-type_HTH"/>
</dbReference>
<feature type="domain" description="HTH cro/C1-type" evidence="4">
    <location>
        <begin position="45"/>
        <end position="88"/>
    </location>
</feature>
<dbReference type="EMBL" id="JTJJ01000102">
    <property type="protein sequence ID" value="KHJ65889.1"/>
    <property type="molecule type" value="Genomic_DNA"/>
</dbReference>
<comment type="caution">
    <text evidence="5">The sequence shown here is derived from an EMBL/GenBank/DDBJ whole genome shotgun (WGS) entry which is preliminary data.</text>
</comment>
<evidence type="ECO:0000313" key="5">
    <source>
        <dbReference type="EMBL" id="KHJ65889.1"/>
    </source>
</evidence>
<dbReference type="InterPro" id="IPR010982">
    <property type="entry name" value="Lambda_DNA-bd_dom_sf"/>
</dbReference>
<evidence type="ECO:0000256" key="1">
    <source>
        <dbReference type="ARBA" id="ARBA00023015"/>
    </source>
</evidence>
<dbReference type="PANTHER" id="PTHR36511:SF3">
    <property type="entry name" value="ANTITOXIN HIGA-2"/>
    <property type="match status" value="1"/>
</dbReference>
<dbReference type="PROSITE" id="PS50943">
    <property type="entry name" value="HTH_CROC1"/>
    <property type="match status" value="1"/>
</dbReference>
<organism evidence="5 6">
    <name type="scientific">Pantoea rodasii</name>
    <dbReference type="NCBI Taxonomy" id="1076549"/>
    <lineage>
        <taxon>Bacteria</taxon>
        <taxon>Pseudomonadati</taxon>
        <taxon>Pseudomonadota</taxon>
        <taxon>Gammaproteobacteria</taxon>
        <taxon>Enterobacterales</taxon>
        <taxon>Erwiniaceae</taxon>
        <taxon>Pantoea</taxon>
    </lineage>
</organism>
<proteinExistence type="predicted"/>
<dbReference type="InterPro" id="IPR032758">
    <property type="entry name" value="MqsA/HigA-2"/>
</dbReference>
<evidence type="ECO:0000256" key="2">
    <source>
        <dbReference type="ARBA" id="ARBA00023125"/>
    </source>
</evidence>
<keyword evidence="3" id="KW-0804">Transcription</keyword>
<dbReference type="RefSeq" id="WP_039335631.1">
    <property type="nucleotide sequence ID" value="NZ_JTJJ01000102.1"/>
</dbReference>
<evidence type="ECO:0000313" key="6">
    <source>
        <dbReference type="Proteomes" id="UP000030853"/>
    </source>
</evidence>
<dbReference type="AlphaFoldDB" id="A0A0B1QZT3"/>
<protein>
    <submittedName>
        <fullName evidence="5">XRE family transcriptional regulator</fullName>
    </submittedName>
</protein>
<sequence>MTERDIFSELMTGMQELQDHQNGKITLKTYKVSKRGPVTIAPQELRDVREKLNLSQAVFAHYLHTGETTYQNWEQGRAKPNAQAVLLIRMVQQNPETLQTLAQL</sequence>
<accession>A0A0B1QZT3</accession>
<gene>
    <name evidence="5" type="ORF">QU24_22215</name>
</gene>
<dbReference type="Gene3D" id="1.10.260.40">
    <property type="entry name" value="lambda repressor-like DNA-binding domains"/>
    <property type="match status" value="1"/>
</dbReference>
<dbReference type="SUPFAM" id="SSF47413">
    <property type="entry name" value="lambda repressor-like DNA-binding domains"/>
    <property type="match status" value="1"/>
</dbReference>
<dbReference type="SMART" id="SM00530">
    <property type="entry name" value="HTH_XRE"/>
    <property type="match status" value="1"/>
</dbReference>
<dbReference type="Pfam" id="PF15731">
    <property type="entry name" value="MqsA_antitoxin"/>
    <property type="match status" value="1"/>
</dbReference>
<dbReference type="InterPro" id="IPR052359">
    <property type="entry name" value="HTH-type_reg/antitoxin"/>
</dbReference>
<evidence type="ECO:0000259" key="4">
    <source>
        <dbReference type="PROSITE" id="PS50943"/>
    </source>
</evidence>
<dbReference type="CDD" id="cd00093">
    <property type="entry name" value="HTH_XRE"/>
    <property type="match status" value="1"/>
</dbReference>
<keyword evidence="1" id="KW-0805">Transcription regulation</keyword>